<name>A0A401FTY7_9BACT</name>
<evidence type="ECO:0000313" key="2">
    <source>
        <dbReference type="Proteomes" id="UP000288096"/>
    </source>
</evidence>
<comment type="caution">
    <text evidence="1">The sequence shown here is derived from an EMBL/GenBank/DDBJ whole genome shotgun (WGS) entry which is preliminary data.</text>
</comment>
<sequence length="46" mass="5208">MKPNLTCRELEESFNIPDRRLRGALVICVRVAFEEKGGEIIFTKAG</sequence>
<dbReference type="AlphaFoldDB" id="A0A401FTY7"/>
<gene>
    <name evidence="1" type="ORF">DENIS_1367</name>
</gene>
<dbReference type="EMBL" id="BEXT01000001">
    <property type="protein sequence ID" value="GBC60415.1"/>
    <property type="molecule type" value="Genomic_DNA"/>
</dbReference>
<organism evidence="1 2">
    <name type="scientific">Desulfonema ishimotonii</name>
    <dbReference type="NCBI Taxonomy" id="45657"/>
    <lineage>
        <taxon>Bacteria</taxon>
        <taxon>Pseudomonadati</taxon>
        <taxon>Thermodesulfobacteriota</taxon>
        <taxon>Desulfobacteria</taxon>
        <taxon>Desulfobacterales</taxon>
        <taxon>Desulfococcaceae</taxon>
        <taxon>Desulfonema</taxon>
    </lineage>
</organism>
<evidence type="ECO:0000313" key="1">
    <source>
        <dbReference type="EMBL" id="GBC60415.1"/>
    </source>
</evidence>
<protein>
    <submittedName>
        <fullName evidence="1">Uncharacterized protein</fullName>
    </submittedName>
</protein>
<proteinExistence type="predicted"/>
<dbReference type="Proteomes" id="UP000288096">
    <property type="component" value="Unassembled WGS sequence"/>
</dbReference>
<reference evidence="2" key="2">
    <citation type="submission" date="2019-01" db="EMBL/GenBank/DDBJ databases">
        <title>Genome sequence of Desulfonema ishimotonii strain Tokyo 01.</title>
        <authorList>
            <person name="Fukui M."/>
        </authorList>
    </citation>
    <scope>NUCLEOTIDE SEQUENCE [LARGE SCALE GENOMIC DNA]</scope>
    <source>
        <strain evidence="2">Tokyo 01</strain>
    </source>
</reference>
<keyword evidence="2" id="KW-1185">Reference proteome</keyword>
<reference evidence="2" key="1">
    <citation type="submission" date="2017-11" db="EMBL/GenBank/DDBJ databases">
        <authorList>
            <person name="Watanabe M."/>
            <person name="Kojima H."/>
        </authorList>
    </citation>
    <scope>NUCLEOTIDE SEQUENCE [LARGE SCALE GENOMIC DNA]</scope>
    <source>
        <strain evidence="2">Tokyo 01</strain>
    </source>
</reference>
<dbReference type="RefSeq" id="WP_166404951.1">
    <property type="nucleotide sequence ID" value="NZ_BEXT01000001.1"/>
</dbReference>
<accession>A0A401FTY7</accession>